<proteinExistence type="predicted"/>
<feature type="transmembrane region" description="Helical" evidence="1">
    <location>
        <begin position="40"/>
        <end position="59"/>
    </location>
</feature>
<organism evidence="2 3">
    <name type="scientific">Pasteurella multocida</name>
    <dbReference type="NCBI Taxonomy" id="747"/>
    <lineage>
        <taxon>Bacteria</taxon>
        <taxon>Pseudomonadati</taxon>
        <taxon>Pseudomonadota</taxon>
        <taxon>Gammaproteobacteria</taxon>
        <taxon>Pasteurellales</taxon>
        <taxon>Pasteurellaceae</taxon>
        <taxon>Pasteurella</taxon>
    </lineage>
</organism>
<dbReference type="AlphaFoldDB" id="A0A849CL17"/>
<accession>A0A849CL17</accession>
<keyword evidence="1" id="KW-0472">Membrane</keyword>
<dbReference type="EMBL" id="PPVL01000009">
    <property type="protein sequence ID" value="NNI79655.1"/>
    <property type="molecule type" value="Genomic_DNA"/>
</dbReference>
<evidence type="ECO:0000313" key="3">
    <source>
        <dbReference type="Proteomes" id="UP000540079"/>
    </source>
</evidence>
<gene>
    <name evidence="2" type="ORF">C2800_09525</name>
</gene>
<reference evidence="2 3" key="1">
    <citation type="journal article" date="2018" name="Front. Microbiol.">
        <title>Genetic and Phylogenetic Characteristics of Pasteurella multocida Isolates From Different Host Species.</title>
        <authorList>
            <person name="Peng Z."/>
            <person name="Liang W."/>
            <person name="Wang F."/>
            <person name="Xu Z."/>
            <person name="Xie Z."/>
            <person name="Lian Z."/>
            <person name="Hua L."/>
            <person name="Zhou R."/>
            <person name="Chen H."/>
            <person name="Wu B."/>
        </authorList>
    </citation>
    <scope>NUCLEOTIDE SEQUENCE [LARGE SCALE GENOMIC DNA]</scope>
    <source>
        <strain evidence="2 3">HNA06</strain>
    </source>
</reference>
<protein>
    <submittedName>
        <fullName evidence="2">Uncharacterized protein</fullName>
    </submittedName>
</protein>
<evidence type="ECO:0000313" key="2">
    <source>
        <dbReference type="EMBL" id="NNI79655.1"/>
    </source>
</evidence>
<feature type="transmembrane region" description="Helical" evidence="1">
    <location>
        <begin position="12"/>
        <end position="34"/>
    </location>
</feature>
<dbReference type="RefSeq" id="WP_015691027.1">
    <property type="nucleotide sequence ID" value="NZ_CP030096.1"/>
</dbReference>
<evidence type="ECO:0000256" key="1">
    <source>
        <dbReference type="SAM" id="Phobius"/>
    </source>
</evidence>
<comment type="caution">
    <text evidence="2">The sequence shown here is derived from an EMBL/GenBank/DDBJ whole genome shotgun (WGS) entry which is preliminary data.</text>
</comment>
<dbReference type="Proteomes" id="UP000540079">
    <property type="component" value="Unassembled WGS sequence"/>
</dbReference>
<name>A0A849CL17_PASMD</name>
<sequence>MQKFSVIYKFSLTMLMLISVSAIILSGLFLYFGINFPVALSTHLIFALLFICSIVLHLINRRSKLKKIHTQFFDWLYHSKYSSYCTLERLIQTFENLTVQQLIEEFQLSEPHFLDELRQVRIQVLSTRQTLRQACHNNDEKIFLCIDIAMRLKFSPNS</sequence>
<keyword evidence="1" id="KW-1133">Transmembrane helix</keyword>
<keyword evidence="1" id="KW-0812">Transmembrane</keyword>